<evidence type="ECO:0000256" key="1">
    <source>
        <dbReference type="SAM" id="SignalP"/>
    </source>
</evidence>
<gene>
    <name evidence="2" type="ORF">GCK32_006933</name>
</gene>
<accession>A0AAN8IWZ8</accession>
<name>A0AAN8IWZ8_TRICO</name>
<feature type="chain" id="PRO_5042828489" evidence="1">
    <location>
        <begin position="17"/>
        <end position="85"/>
    </location>
</feature>
<evidence type="ECO:0000313" key="2">
    <source>
        <dbReference type="EMBL" id="KAK5967729.1"/>
    </source>
</evidence>
<organism evidence="2 3">
    <name type="scientific">Trichostrongylus colubriformis</name>
    <name type="common">Black scour worm</name>
    <dbReference type="NCBI Taxonomy" id="6319"/>
    <lineage>
        <taxon>Eukaryota</taxon>
        <taxon>Metazoa</taxon>
        <taxon>Ecdysozoa</taxon>
        <taxon>Nematoda</taxon>
        <taxon>Chromadorea</taxon>
        <taxon>Rhabditida</taxon>
        <taxon>Rhabditina</taxon>
        <taxon>Rhabditomorpha</taxon>
        <taxon>Strongyloidea</taxon>
        <taxon>Trichostrongylidae</taxon>
        <taxon>Trichostrongylus</taxon>
    </lineage>
</organism>
<keyword evidence="1" id="KW-0732">Signal</keyword>
<reference evidence="2 3" key="1">
    <citation type="submission" date="2019-10" db="EMBL/GenBank/DDBJ databases">
        <title>Assembly and Annotation for the nematode Trichostrongylus colubriformis.</title>
        <authorList>
            <person name="Martin J."/>
        </authorList>
    </citation>
    <scope>NUCLEOTIDE SEQUENCE [LARGE SCALE GENOMIC DNA]</scope>
    <source>
        <strain evidence="2">G859</strain>
        <tissue evidence="2">Whole worm</tissue>
    </source>
</reference>
<protein>
    <submittedName>
        <fullName evidence="2">Uncharacterized protein</fullName>
    </submittedName>
</protein>
<proteinExistence type="predicted"/>
<comment type="caution">
    <text evidence="2">The sequence shown here is derived from an EMBL/GenBank/DDBJ whole genome shotgun (WGS) entry which is preliminary data.</text>
</comment>
<dbReference type="Proteomes" id="UP001331761">
    <property type="component" value="Unassembled WGS sequence"/>
</dbReference>
<feature type="signal peptide" evidence="1">
    <location>
        <begin position="1"/>
        <end position="16"/>
    </location>
</feature>
<dbReference type="EMBL" id="WIXE01022182">
    <property type="protein sequence ID" value="KAK5967729.1"/>
    <property type="molecule type" value="Genomic_DNA"/>
</dbReference>
<dbReference type="AlphaFoldDB" id="A0AAN8IWZ8"/>
<evidence type="ECO:0000313" key="3">
    <source>
        <dbReference type="Proteomes" id="UP001331761"/>
    </source>
</evidence>
<sequence length="85" mass="9291">MFFYILCALLLANSLAADNTALNDTATPAPCKDDERMTEICETTDGNITLAGYADDIKVAVTYTEEERADGQYALDTSKRKCLTT</sequence>
<keyword evidence="3" id="KW-1185">Reference proteome</keyword>